<evidence type="ECO:0000313" key="2">
    <source>
        <dbReference type="EMBL" id="JAD43321.1"/>
    </source>
</evidence>
<feature type="compositionally biased region" description="Basic and acidic residues" evidence="1">
    <location>
        <begin position="11"/>
        <end position="21"/>
    </location>
</feature>
<dbReference type="AlphaFoldDB" id="A0A0A8ZWW4"/>
<accession>A0A0A8ZWW4</accession>
<sequence length="21" mass="2466">MMLPSRFAPVSERRSCDRAQQ</sequence>
<organism evidence="2">
    <name type="scientific">Arundo donax</name>
    <name type="common">Giant reed</name>
    <name type="synonym">Donax arundinaceus</name>
    <dbReference type="NCBI Taxonomy" id="35708"/>
    <lineage>
        <taxon>Eukaryota</taxon>
        <taxon>Viridiplantae</taxon>
        <taxon>Streptophyta</taxon>
        <taxon>Embryophyta</taxon>
        <taxon>Tracheophyta</taxon>
        <taxon>Spermatophyta</taxon>
        <taxon>Magnoliopsida</taxon>
        <taxon>Liliopsida</taxon>
        <taxon>Poales</taxon>
        <taxon>Poaceae</taxon>
        <taxon>PACMAD clade</taxon>
        <taxon>Arundinoideae</taxon>
        <taxon>Arundineae</taxon>
        <taxon>Arundo</taxon>
    </lineage>
</organism>
<dbReference type="EMBL" id="GBRH01254574">
    <property type="protein sequence ID" value="JAD43321.1"/>
    <property type="molecule type" value="Transcribed_RNA"/>
</dbReference>
<protein>
    <submittedName>
        <fullName evidence="2">Uncharacterized protein</fullName>
    </submittedName>
</protein>
<reference evidence="2" key="1">
    <citation type="submission" date="2014-09" db="EMBL/GenBank/DDBJ databases">
        <authorList>
            <person name="Magalhaes I.L.F."/>
            <person name="Oliveira U."/>
            <person name="Santos F.R."/>
            <person name="Vidigal T.H.D.A."/>
            <person name="Brescovit A.D."/>
            <person name="Santos A.J."/>
        </authorList>
    </citation>
    <scope>NUCLEOTIDE SEQUENCE</scope>
    <source>
        <tissue evidence="2">Shoot tissue taken approximately 20 cm above the soil surface</tissue>
    </source>
</reference>
<proteinExistence type="predicted"/>
<evidence type="ECO:0000256" key="1">
    <source>
        <dbReference type="SAM" id="MobiDB-lite"/>
    </source>
</evidence>
<name>A0A0A8ZWW4_ARUDO</name>
<feature type="region of interest" description="Disordered" evidence="1">
    <location>
        <begin position="1"/>
        <end position="21"/>
    </location>
</feature>
<reference evidence="2" key="2">
    <citation type="journal article" date="2015" name="Data Brief">
        <title>Shoot transcriptome of the giant reed, Arundo donax.</title>
        <authorList>
            <person name="Barrero R.A."/>
            <person name="Guerrero F.D."/>
            <person name="Moolhuijzen P."/>
            <person name="Goolsby J.A."/>
            <person name="Tidwell J."/>
            <person name="Bellgard S.E."/>
            <person name="Bellgard M.I."/>
        </authorList>
    </citation>
    <scope>NUCLEOTIDE SEQUENCE</scope>
    <source>
        <tissue evidence="2">Shoot tissue taken approximately 20 cm above the soil surface</tissue>
    </source>
</reference>